<dbReference type="SUPFAM" id="SSF52540">
    <property type="entry name" value="P-loop containing nucleoside triphosphate hydrolases"/>
    <property type="match status" value="1"/>
</dbReference>
<proteinExistence type="predicted"/>
<gene>
    <name evidence="2" type="ORF">VXJ25_03420</name>
</gene>
<keyword evidence="3" id="KW-1185">Reference proteome</keyword>
<protein>
    <submittedName>
        <fullName evidence="2">ATP-binding protein</fullName>
    </submittedName>
</protein>
<dbReference type="Gene3D" id="3.40.50.300">
    <property type="entry name" value="P-loop containing nucleotide triphosphate hydrolases"/>
    <property type="match status" value="1"/>
</dbReference>
<reference evidence="2 3" key="1">
    <citation type="submission" date="2024-01" db="EMBL/GenBank/DDBJ databases">
        <title>Description of Olsenella sp. nov., isolated from pig feces.</title>
        <authorList>
            <person name="Chang Y.-H."/>
        </authorList>
    </citation>
    <scope>NUCLEOTIDE SEQUENCE [LARGE SCALE GENOMIC DNA]</scope>
    <source>
        <strain evidence="2 3">YH-ols2223</strain>
    </source>
</reference>
<organism evidence="2 3">
    <name type="scientific">Olsenella absiana</name>
    <dbReference type="NCBI Taxonomy" id="3115222"/>
    <lineage>
        <taxon>Bacteria</taxon>
        <taxon>Bacillati</taxon>
        <taxon>Actinomycetota</taxon>
        <taxon>Coriobacteriia</taxon>
        <taxon>Coriobacteriales</taxon>
        <taxon>Atopobiaceae</taxon>
        <taxon>Olsenella</taxon>
    </lineage>
</organism>
<accession>A0ABU7R8X8</accession>
<dbReference type="EMBL" id="JAZGJQ010000003">
    <property type="protein sequence ID" value="MEE6147050.1"/>
    <property type="molecule type" value="Genomic_DNA"/>
</dbReference>
<comment type="caution">
    <text evidence="2">The sequence shown here is derived from an EMBL/GenBank/DDBJ whole genome shotgun (WGS) entry which is preliminary data.</text>
</comment>
<dbReference type="Pfam" id="PF13304">
    <property type="entry name" value="AAA_21"/>
    <property type="match status" value="2"/>
</dbReference>
<dbReference type="GO" id="GO:0005524">
    <property type="term" value="F:ATP binding"/>
    <property type="evidence" value="ECO:0007669"/>
    <property type="project" value="UniProtKB-KW"/>
</dbReference>
<evidence type="ECO:0000259" key="1">
    <source>
        <dbReference type="Pfam" id="PF13304"/>
    </source>
</evidence>
<evidence type="ECO:0000313" key="2">
    <source>
        <dbReference type="EMBL" id="MEE6147050.1"/>
    </source>
</evidence>
<feature type="domain" description="ATPase AAA-type core" evidence="1">
    <location>
        <begin position="62"/>
        <end position="167"/>
    </location>
</feature>
<name>A0ABU7R8X8_9ACTN</name>
<evidence type="ECO:0000313" key="3">
    <source>
        <dbReference type="Proteomes" id="UP001332931"/>
    </source>
</evidence>
<keyword evidence="2" id="KW-0067">ATP-binding</keyword>
<sequence>MLILFSVKNYRSIRAEQELSLVASQYYGGRNASRDDQKNRDRQTIDKSLPGLSKKKYLRAVAIYGANGSGKSNVVHAMAAMQRIIQGSASYLPADRIPYDPFALDAESKQSPTEYFVAFLWGGTRYEYEFSHDEQKIVFEQLSSFPKGQRRILYRRSTSPENQTEVSGSTYLPVSDTVASMLNPNVLLLSFLYAHPGLRGYEEISKAGEFFQNGLIILDHVRDRWREFPVSGEVLDGTIGSDYQRALIQEMIRDSDVGIRSARIVRRKKEGQISRGDAGENDVDLSEDVTKTIMLDHEGIEGGGEINLANESLGTMQVFSLSSFIGEALEHDATLVVDELDASMHPILARQIVEMFERPDLRDRSAQLVFTAHQPYLMSDSTLERDQVWLTDKGSDGGTVLHPLSDYSPRKGEPIAQGYLLGRYAGVPVLPEDFGVPSTPHGGGDSIG</sequence>
<dbReference type="InterPro" id="IPR027417">
    <property type="entry name" value="P-loop_NTPase"/>
</dbReference>
<dbReference type="RefSeq" id="WP_330957818.1">
    <property type="nucleotide sequence ID" value="NZ_JAZGJQ010000003.1"/>
</dbReference>
<dbReference type="InterPro" id="IPR003959">
    <property type="entry name" value="ATPase_AAA_core"/>
</dbReference>
<dbReference type="Proteomes" id="UP001332931">
    <property type="component" value="Unassembled WGS sequence"/>
</dbReference>
<dbReference type="PANTHER" id="PTHR40396:SF1">
    <property type="entry name" value="ATPASE AAA-TYPE CORE DOMAIN-CONTAINING PROTEIN"/>
    <property type="match status" value="1"/>
</dbReference>
<keyword evidence="2" id="KW-0547">Nucleotide-binding</keyword>
<feature type="domain" description="ATPase AAA-type core" evidence="1">
    <location>
        <begin position="232"/>
        <end position="379"/>
    </location>
</feature>
<dbReference type="PANTHER" id="PTHR40396">
    <property type="entry name" value="ATPASE-LIKE PROTEIN"/>
    <property type="match status" value="1"/>
</dbReference>